<dbReference type="Pfam" id="PF05056">
    <property type="entry name" value="DUF674"/>
    <property type="match status" value="1"/>
</dbReference>
<dbReference type="OrthoDB" id="2014278at2759"/>
<gene>
    <name evidence="1" type="ORF">SHERM_06609</name>
</gene>
<organism evidence="1 2">
    <name type="scientific">Striga hermonthica</name>
    <name type="common">Purple witchweed</name>
    <name type="synonym">Buchnera hermonthica</name>
    <dbReference type="NCBI Taxonomy" id="68872"/>
    <lineage>
        <taxon>Eukaryota</taxon>
        <taxon>Viridiplantae</taxon>
        <taxon>Streptophyta</taxon>
        <taxon>Embryophyta</taxon>
        <taxon>Tracheophyta</taxon>
        <taxon>Spermatophyta</taxon>
        <taxon>Magnoliopsida</taxon>
        <taxon>eudicotyledons</taxon>
        <taxon>Gunneridae</taxon>
        <taxon>Pentapetalae</taxon>
        <taxon>asterids</taxon>
        <taxon>lamiids</taxon>
        <taxon>Lamiales</taxon>
        <taxon>Orobanchaceae</taxon>
        <taxon>Buchnereae</taxon>
        <taxon>Striga</taxon>
    </lineage>
</organism>
<comment type="caution">
    <text evidence="1">The sequence shown here is derived from an EMBL/GenBank/DDBJ whole genome shotgun (WGS) entry which is preliminary data.</text>
</comment>
<dbReference type="PANTHER" id="PTHR33103">
    <property type="entry name" value="OS01G0153900 PROTEIN"/>
    <property type="match status" value="1"/>
</dbReference>
<keyword evidence="2" id="KW-1185">Reference proteome</keyword>
<name>A0A9N7P0P4_STRHE</name>
<dbReference type="AlphaFoldDB" id="A0A9N7P0P4"/>
<reference evidence="1" key="1">
    <citation type="submission" date="2019-12" db="EMBL/GenBank/DDBJ databases">
        <authorList>
            <person name="Scholes J."/>
        </authorList>
    </citation>
    <scope>NUCLEOTIDE SEQUENCE</scope>
</reference>
<evidence type="ECO:0008006" key="3">
    <source>
        <dbReference type="Google" id="ProtNLM"/>
    </source>
</evidence>
<dbReference type="EMBL" id="CACSLK010031729">
    <property type="protein sequence ID" value="CAA0840186.1"/>
    <property type="molecule type" value="Genomic_DNA"/>
</dbReference>
<dbReference type="PANTHER" id="PTHR33103:SF19">
    <property type="entry name" value="OS09G0544700 PROTEIN"/>
    <property type="match status" value="1"/>
</dbReference>
<proteinExistence type="predicted"/>
<evidence type="ECO:0000313" key="2">
    <source>
        <dbReference type="Proteomes" id="UP001153555"/>
    </source>
</evidence>
<sequence>MANSSISLKLLIDTRAKRVLFAEAGKDCVDFLFYILSLPVAKLIDLVGKQGMVGSIANLYESIENLNDSYVQADQAKDTLLKPSYTASSAVPLLALEDSSSGAGRKKFYRCSYGSSCMNYVSDGPNATCPYCKQLMSRDLTYVAPPVVKSVSSGAEGGFVKGVVTYMVMDDLSVSPMSTISSITLLNKFNVKEVGALEEKVVSFGMTEAVKLLKASLETKFVLTRVFLNRTA</sequence>
<dbReference type="InterPro" id="IPR007750">
    <property type="entry name" value="DUF674"/>
</dbReference>
<protein>
    <recommendedName>
        <fullName evidence="3">DUF674 domain-containing protein</fullName>
    </recommendedName>
</protein>
<accession>A0A9N7P0P4</accession>
<evidence type="ECO:0000313" key="1">
    <source>
        <dbReference type="EMBL" id="CAA0840186.1"/>
    </source>
</evidence>
<dbReference type="Proteomes" id="UP001153555">
    <property type="component" value="Unassembled WGS sequence"/>
</dbReference>